<evidence type="ECO:0000313" key="1">
    <source>
        <dbReference type="EMBL" id="CAD9111225.1"/>
    </source>
</evidence>
<organism evidence="1">
    <name type="scientific">Alexandrium catenella</name>
    <name type="common">Red tide dinoflagellate</name>
    <name type="synonym">Gonyaulax catenella</name>
    <dbReference type="NCBI Taxonomy" id="2925"/>
    <lineage>
        <taxon>Eukaryota</taxon>
        <taxon>Sar</taxon>
        <taxon>Alveolata</taxon>
        <taxon>Dinophyceae</taxon>
        <taxon>Gonyaulacales</taxon>
        <taxon>Pyrocystaceae</taxon>
        <taxon>Alexandrium</taxon>
    </lineage>
</organism>
<dbReference type="EMBL" id="HBGE01020777">
    <property type="protein sequence ID" value="CAD9111225.1"/>
    <property type="molecule type" value="Transcribed_RNA"/>
</dbReference>
<proteinExistence type="predicted"/>
<reference evidence="1" key="1">
    <citation type="submission" date="2021-01" db="EMBL/GenBank/DDBJ databases">
        <authorList>
            <person name="Corre E."/>
            <person name="Pelletier E."/>
            <person name="Niang G."/>
            <person name="Scheremetjew M."/>
            <person name="Finn R."/>
            <person name="Kale V."/>
            <person name="Holt S."/>
            <person name="Cochrane G."/>
            <person name="Meng A."/>
            <person name="Brown T."/>
            <person name="Cohen L."/>
        </authorList>
    </citation>
    <scope>NUCLEOTIDE SEQUENCE</scope>
    <source>
        <strain evidence="1">OF101</strain>
    </source>
</reference>
<sequence>MCAGAVCIGGAPCAAARCCATASTDCCGGWPLEICRITEEAGEASSSRMKVPEPAGMTGPVMLLTNCICGNSWLSWLSQCPEDTWNCSALESEPEIDLTRTDDGCADSGSHAWPPSACTRTDSDRYVRIDVPAGRAPGIDGICTGKACGAPAAGHRAGDPAQSIGEDSPWKADGCKHGDGRRAGEACGDASAKTLKEFIVGRPTTPTCPEPVIARACGGTGAGWGVAPWRDGG</sequence>
<dbReference type="AlphaFoldDB" id="A0A7S1LRD4"/>
<name>A0A7S1LRD4_ALECA</name>
<gene>
    <name evidence="1" type="ORF">ACAT0790_LOCUS12522</name>
</gene>
<protein>
    <submittedName>
        <fullName evidence="1">Uncharacterized protein</fullName>
    </submittedName>
</protein>
<accession>A0A7S1LRD4</accession>